<dbReference type="InterPro" id="IPR003675">
    <property type="entry name" value="Rce1/LyrA-like_dom"/>
</dbReference>
<evidence type="ECO:0000256" key="1">
    <source>
        <dbReference type="SAM" id="Phobius"/>
    </source>
</evidence>
<organism evidence="3 4">
    <name type="scientific">Gracilibacillus orientalis</name>
    <dbReference type="NCBI Taxonomy" id="334253"/>
    <lineage>
        <taxon>Bacteria</taxon>
        <taxon>Bacillati</taxon>
        <taxon>Bacillota</taxon>
        <taxon>Bacilli</taxon>
        <taxon>Bacillales</taxon>
        <taxon>Bacillaceae</taxon>
        <taxon>Gracilibacillus</taxon>
    </lineage>
</organism>
<proteinExistence type="predicted"/>
<feature type="transmembrane region" description="Helical" evidence="1">
    <location>
        <begin position="180"/>
        <end position="200"/>
    </location>
</feature>
<dbReference type="GO" id="GO:0006508">
    <property type="term" value="P:proteolysis"/>
    <property type="evidence" value="ECO:0007669"/>
    <property type="project" value="UniProtKB-KW"/>
</dbReference>
<dbReference type="Proteomes" id="UP000198565">
    <property type="component" value="Unassembled WGS sequence"/>
</dbReference>
<dbReference type="PANTHER" id="PTHR43592">
    <property type="entry name" value="CAAX AMINO TERMINAL PROTEASE"/>
    <property type="match status" value="1"/>
</dbReference>
<feature type="domain" description="CAAX prenyl protease 2/Lysostaphin resistance protein A-like" evidence="2">
    <location>
        <begin position="185"/>
        <end position="280"/>
    </location>
</feature>
<feature type="transmembrane region" description="Helical" evidence="1">
    <location>
        <begin position="149"/>
        <end position="168"/>
    </location>
</feature>
<keyword evidence="1" id="KW-0472">Membrane</keyword>
<dbReference type="OrthoDB" id="3609935at2"/>
<keyword evidence="1" id="KW-1133">Transmembrane helix</keyword>
<sequence length="289" mass="33145">MMKNRYRWIVYSGFILIFIAAAWVMIQNEGLIEFSADYGIMTPFWNNWIISGVLLLLILLLPGSFSDNNPFTKGDKKVLVRQSTILTTLALLLFIGLLLVPEDDLSIYFPIFKILLLLIGPVMMFSIYKQKRSKNNILSIHSYLKDNQWLYPSIVTVVWIILYFFSPLANPEVPEYEMDLIVLIIGASFSFLMNSVLEELFYRVWLQTRLEALLGTWPAIMASSLLWAIWHMAIQGGDSADIAFSNVIVNQGVMGLFLGFLWAKYRNVWVLIIIHGLINFPMQIVAGLF</sequence>
<dbReference type="Pfam" id="PF02517">
    <property type="entry name" value="Rce1-like"/>
    <property type="match status" value="1"/>
</dbReference>
<reference evidence="4" key="1">
    <citation type="submission" date="2016-10" db="EMBL/GenBank/DDBJ databases">
        <authorList>
            <person name="Varghese N."/>
            <person name="Submissions S."/>
        </authorList>
    </citation>
    <scope>NUCLEOTIDE SEQUENCE [LARGE SCALE GENOMIC DNA]</scope>
    <source>
        <strain evidence="4">CGMCC 1.4250</strain>
    </source>
</reference>
<keyword evidence="3" id="KW-0645">Protease</keyword>
<feature type="transmembrane region" description="Helical" evidence="1">
    <location>
        <begin position="7"/>
        <end position="26"/>
    </location>
</feature>
<accession>A0A1I4M7H4</accession>
<evidence type="ECO:0000313" key="3">
    <source>
        <dbReference type="EMBL" id="SFL99159.1"/>
    </source>
</evidence>
<evidence type="ECO:0000259" key="2">
    <source>
        <dbReference type="Pfam" id="PF02517"/>
    </source>
</evidence>
<gene>
    <name evidence="3" type="ORF">SAMN04487943_10670</name>
</gene>
<feature type="transmembrane region" description="Helical" evidence="1">
    <location>
        <begin position="212"/>
        <end position="230"/>
    </location>
</feature>
<keyword evidence="3" id="KW-0378">Hydrolase</keyword>
<dbReference type="AlphaFoldDB" id="A0A1I4M7H4"/>
<protein>
    <submittedName>
        <fullName evidence="3">CAAX protease self-immunity</fullName>
    </submittedName>
</protein>
<dbReference type="GO" id="GO:0080120">
    <property type="term" value="P:CAAX-box protein maturation"/>
    <property type="evidence" value="ECO:0007669"/>
    <property type="project" value="UniProtKB-ARBA"/>
</dbReference>
<feature type="transmembrane region" description="Helical" evidence="1">
    <location>
        <begin position="242"/>
        <end position="261"/>
    </location>
</feature>
<feature type="transmembrane region" description="Helical" evidence="1">
    <location>
        <begin position="46"/>
        <end position="66"/>
    </location>
</feature>
<feature type="transmembrane region" description="Helical" evidence="1">
    <location>
        <begin position="78"/>
        <end position="101"/>
    </location>
</feature>
<feature type="transmembrane region" description="Helical" evidence="1">
    <location>
        <begin position="268"/>
        <end position="288"/>
    </location>
</feature>
<dbReference type="GO" id="GO:0004175">
    <property type="term" value="F:endopeptidase activity"/>
    <property type="evidence" value="ECO:0007669"/>
    <property type="project" value="UniProtKB-ARBA"/>
</dbReference>
<keyword evidence="4" id="KW-1185">Reference proteome</keyword>
<feature type="transmembrane region" description="Helical" evidence="1">
    <location>
        <begin position="107"/>
        <end position="128"/>
    </location>
</feature>
<dbReference type="STRING" id="334253.SAMN04487943_10670"/>
<evidence type="ECO:0000313" key="4">
    <source>
        <dbReference type="Proteomes" id="UP000198565"/>
    </source>
</evidence>
<keyword evidence="1" id="KW-0812">Transmembrane</keyword>
<dbReference type="PANTHER" id="PTHR43592:SF15">
    <property type="entry name" value="CAAX AMINO TERMINAL PROTEASE FAMILY PROTEIN"/>
    <property type="match status" value="1"/>
</dbReference>
<dbReference type="EMBL" id="FOTR01000006">
    <property type="protein sequence ID" value="SFL99159.1"/>
    <property type="molecule type" value="Genomic_DNA"/>
</dbReference>
<name>A0A1I4M7H4_9BACI</name>